<dbReference type="EMBL" id="BOQP01000025">
    <property type="protein sequence ID" value="GIM75943.1"/>
    <property type="molecule type" value="Genomic_DNA"/>
</dbReference>
<sequence>MADMMPFAVHKGAAGDRIWFGYQAAGDEEGIASLDLRGESLAVTLDDGAEKWADTGKT</sequence>
<evidence type="ECO:0000313" key="2">
    <source>
        <dbReference type="Proteomes" id="UP000680865"/>
    </source>
</evidence>
<dbReference type="Proteomes" id="UP000680865">
    <property type="component" value="Unassembled WGS sequence"/>
</dbReference>
<comment type="caution">
    <text evidence="1">The sequence shown here is derived from an EMBL/GenBank/DDBJ whole genome shotgun (WGS) entry which is preliminary data.</text>
</comment>
<name>A0A919W0V6_9ACTN</name>
<proteinExistence type="predicted"/>
<gene>
    <name evidence="1" type="ORF">Aco04nite_47870</name>
</gene>
<protein>
    <submittedName>
        <fullName evidence="1">Uncharacterized protein</fullName>
    </submittedName>
</protein>
<keyword evidence="2" id="KW-1185">Reference proteome</keyword>
<evidence type="ECO:0000313" key="1">
    <source>
        <dbReference type="EMBL" id="GIM75943.1"/>
    </source>
</evidence>
<dbReference type="AlphaFoldDB" id="A0A919W0V6"/>
<accession>A0A919W0V6</accession>
<reference evidence="1" key="1">
    <citation type="submission" date="2021-03" db="EMBL/GenBank/DDBJ databases">
        <title>Whole genome shotgun sequence of Actinoplanes consettensis NBRC 14913.</title>
        <authorList>
            <person name="Komaki H."/>
            <person name="Tamura T."/>
        </authorList>
    </citation>
    <scope>NUCLEOTIDE SEQUENCE</scope>
    <source>
        <strain evidence="1">NBRC 14913</strain>
    </source>
</reference>
<organism evidence="1 2">
    <name type="scientific">Winogradskya consettensis</name>
    <dbReference type="NCBI Taxonomy" id="113560"/>
    <lineage>
        <taxon>Bacteria</taxon>
        <taxon>Bacillati</taxon>
        <taxon>Actinomycetota</taxon>
        <taxon>Actinomycetes</taxon>
        <taxon>Micromonosporales</taxon>
        <taxon>Micromonosporaceae</taxon>
        <taxon>Winogradskya</taxon>
    </lineage>
</organism>